<sequence length="449" mass="48232">MTEPSPGGSRILLVRHGECEKNRADVQGGAGAPLTPFGRRQAQAVGEIIGAWVDARRANCLLFSPIEQVEETVQIAAPERHVRLVRRDDRLRGIDMGVLAGLSRAEAVARHPDAARRLAEWEAGRRPTARLSLPGAESLSGFHRRVADAVASTGVFAEPTDLIVISSRSVLVMISNVLRLGSTFSIDGYESYSFQTAACVEWRGTRSTPRHGLSRMAVTGRLSRAEAAVPIGDRLLAEWWSTTGRLRGLWWRSFLRDCGEGLRVDAGAKMRNPSRVSVGRNVWLKEGVLLDGRSDHPVGVRLDDQVSIRAYAYVDAYGGSGFVHVGSRSGIGPYAYLGGNGGLEIGQDVMISGHTMIVAANHRFDPGGPGPYMTQGETRRGIRIHDNVWIAAQAVILDGVEVGRGAVVAAGAVVTRDVAPYTLVGGCPARPLRPLLGEGETVARGDHHA</sequence>
<dbReference type="InterPro" id="IPR001345">
    <property type="entry name" value="PG/BPGM_mutase_AS"/>
</dbReference>
<reference evidence="3 4" key="1">
    <citation type="submission" date="2020-03" db="EMBL/GenBank/DDBJ databases">
        <title>Whole genome shotgun sequence of Phytohabitans flavus NBRC 107702.</title>
        <authorList>
            <person name="Komaki H."/>
            <person name="Tamura T."/>
        </authorList>
    </citation>
    <scope>NUCLEOTIDE SEQUENCE [LARGE SCALE GENOMIC DNA]</scope>
    <source>
        <strain evidence="3 4">NBRC 107702</strain>
    </source>
</reference>
<dbReference type="PANTHER" id="PTHR23416:SF78">
    <property type="entry name" value="LIPOPOLYSACCHARIDE BIOSYNTHESIS O-ACETYL TRANSFERASE WBBJ-RELATED"/>
    <property type="match status" value="1"/>
</dbReference>
<keyword evidence="1" id="KW-0808">Transferase</keyword>
<dbReference type="RefSeq" id="WP_173042139.1">
    <property type="nucleotide sequence ID" value="NZ_AP022870.1"/>
</dbReference>
<proteinExistence type="predicted"/>
<dbReference type="Proteomes" id="UP000502508">
    <property type="component" value="Chromosome"/>
</dbReference>
<dbReference type="Pfam" id="PF00132">
    <property type="entry name" value="Hexapep"/>
    <property type="match status" value="1"/>
</dbReference>
<gene>
    <name evidence="3" type="ORF">Pflav_090970</name>
</gene>
<accession>A0A6F8Y9E0</accession>
<evidence type="ECO:0000256" key="1">
    <source>
        <dbReference type="ARBA" id="ARBA00022679"/>
    </source>
</evidence>
<keyword evidence="2" id="KW-0677">Repeat</keyword>
<dbReference type="InterPro" id="IPR001451">
    <property type="entry name" value="Hexapep"/>
</dbReference>
<dbReference type="EMBL" id="AP022870">
    <property type="protein sequence ID" value="BCB82687.1"/>
    <property type="molecule type" value="Genomic_DNA"/>
</dbReference>
<dbReference type="KEGG" id="pfla:Pflav_090970"/>
<protein>
    <recommendedName>
        <fullName evidence="5">Acetyltransferase</fullName>
    </recommendedName>
</protein>
<keyword evidence="4" id="KW-1185">Reference proteome</keyword>
<dbReference type="SUPFAM" id="SSF51161">
    <property type="entry name" value="Trimeric LpxA-like enzymes"/>
    <property type="match status" value="1"/>
</dbReference>
<dbReference type="InterPro" id="IPR051159">
    <property type="entry name" value="Hexapeptide_acetyltransf"/>
</dbReference>
<dbReference type="CDD" id="cd07067">
    <property type="entry name" value="HP_PGM_like"/>
    <property type="match status" value="1"/>
</dbReference>
<dbReference type="PROSITE" id="PS00175">
    <property type="entry name" value="PG_MUTASE"/>
    <property type="match status" value="1"/>
</dbReference>
<reference evidence="3 4" key="2">
    <citation type="submission" date="2020-03" db="EMBL/GenBank/DDBJ databases">
        <authorList>
            <person name="Ichikawa N."/>
            <person name="Kimura A."/>
            <person name="Kitahashi Y."/>
            <person name="Uohara A."/>
        </authorList>
    </citation>
    <scope>NUCLEOTIDE SEQUENCE [LARGE SCALE GENOMIC DNA]</scope>
    <source>
        <strain evidence="3 4">NBRC 107702</strain>
    </source>
</reference>
<dbReference type="SUPFAM" id="SSF53254">
    <property type="entry name" value="Phosphoglycerate mutase-like"/>
    <property type="match status" value="1"/>
</dbReference>
<dbReference type="InterPro" id="IPR011004">
    <property type="entry name" value="Trimer_LpxA-like_sf"/>
</dbReference>
<evidence type="ECO:0008006" key="5">
    <source>
        <dbReference type="Google" id="ProtNLM"/>
    </source>
</evidence>
<evidence type="ECO:0000313" key="4">
    <source>
        <dbReference type="Proteomes" id="UP000502508"/>
    </source>
</evidence>
<dbReference type="InterPro" id="IPR013078">
    <property type="entry name" value="His_Pase_superF_clade-1"/>
</dbReference>
<dbReference type="Gene3D" id="3.40.50.1240">
    <property type="entry name" value="Phosphoglycerate mutase-like"/>
    <property type="match status" value="1"/>
</dbReference>
<dbReference type="AlphaFoldDB" id="A0A6F8Y9E0"/>
<dbReference type="Gene3D" id="2.160.10.10">
    <property type="entry name" value="Hexapeptide repeat proteins"/>
    <property type="match status" value="1"/>
</dbReference>
<dbReference type="GO" id="GO:0016740">
    <property type="term" value="F:transferase activity"/>
    <property type="evidence" value="ECO:0007669"/>
    <property type="project" value="UniProtKB-KW"/>
</dbReference>
<evidence type="ECO:0000256" key="2">
    <source>
        <dbReference type="ARBA" id="ARBA00022737"/>
    </source>
</evidence>
<dbReference type="PANTHER" id="PTHR23416">
    <property type="entry name" value="SIALIC ACID SYNTHASE-RELATED"/>
    <property type="match status" value="1"/>
</dbReference>
<dbReference type="InterPro" id="IPR029033">
    <property type="entry name" value="His_PPase_superfam"/>
</dbReference>
<name>A0A6F8Y9E0_9ACTN</name>
<organism evidence="3 4">
    <name type="scientific">Phytohabitans flavus</name>
    <dbReference type="NCBI Taxonomy" id="1076124"/>
    <lineage>
        <taxon>Bacteria</taxon>
        <taxon>Bacillati</taxon>
        <taxon>Actinomycetota</taxon>
        <taxon>Actinomycetes</taxon>
        <taxon>Micromonosporales</taxon>
        <taxon>Micromonosporaceae</taxon>
    </lineage>
</organism>
<dbReference type="InterPro" id="IPR018357">
    <property type="entry name" value="Hexapep_transf_CS"/>
</dbReference>
<evidence type="ECO:0000313" key="3">
    <source>
        <dbReference type="EMBL" id="BCB82687.1"/>
    </source>
</evidence>
<dbReference type="CDD" id="cd04647">
    <property type="entry name" value="LbH_MAT_like"/>
    <property type="match status" value="1"/>
</dbReference>
<dbReference type="SMART" id="SM00855">
    <property type="entry name" value="PGAM"/>
    <property type="match status" value="1"/>
</dbReference>
<dbReference type="PROSITE" id="PS00101">
    <property type="entry name" value="HEXAPEP_TRANSFERASES"/>
    <property type="match status" value="1"/>
</dbReference>
<dbReference type="Pfam" id="PF00300">
    <property type="entry name" value="His_Phos_1"/>
    <property type="match status" value="1"/>
</dbReference>